<dbReference type="Proteomes" id="UP000548867">
    <property type="component" value="Unassembled WGS sequence"/>
</dbReference>
<dbReference type="RefSeq" id="WP_183629231.1">
    <property type="nucleotide sequence ID" value="NZ_JACIDX010000031.1"/>
</dbReference>
<dbReference type="EMBL" id="JACIDX010000031">
    <property type="protein sequence ID" value="MBB3957704.1"/>
    <property type="molecule type" value="Genomic_DNA"/>
</dbReference>
<dbReference type="AlphaFoldDB" id="A0A7W6CJM8"/>
<proteinExistence type="predicted"/>
<name>A0A7W6CJM8_9SPHN</name>
<gene>
    <name evidence="2" type="ORF">GGR38_004679</name>
</gene>
<keyword evidence="3" id="KW-1185">Reference proteome</keyword>
<evidence type="ECO:0000313" key="2">
    <source>
        <dbReference type="EMBL" id="MBB3957704.1"/>
    </source>
</evidence>
<sequence>MGSVKPSGRRGRKRLSLNILPEAPDRKAIEQGFTGNRHHAFAPNPREQEAVKEVLAGNVHCPGEPGMPNADGRLTETLPGK</sequence>
<evidence type="ECO:0000313" key="3">
    <source>
        <dbReference type="Proteomes" id="UP000548867"/>
    </source>
</evidence>
<accession>A0A7W6CJM8</accession>
<organism evidence="2 3">
    <name type="scientific">Novosphingobium sediminicola</name>
    <dbReference type="NCBI Taxonomy" id="563162"/>
    <lineage>
        <taxon>Bacteria</taxon>
        <taxon>Pseudomonadati</taxon>
        <taxon>Pseudomonadota</taxon>
        <taxon>Alphaproteobacteria</taxon>
        <taxon>Sphingomonadales</taxon>
        <taxon>Sphingomonadaceae</taxon>
        <taxon>Novosphingobium</taxon>
    </lineage>
</organism>
<evidence type="ECO:0000256" key="1">
    <source>
        <dbReference type="SAM" id="MobiDB-lite"/>
    </source>
</evidence>
<feature type="region of interest" description="Disordered" evidence="1">
    <location>
        <begin position="60"/>
        <end position="81"/>
    </location>
</feature>
<comment type="caution">
    <text evidence="2">The sequence shown here is derived from an EMBL/GenBank/DDBJ whole genome shotgun (WGS) entry which is preliminary data.</text>
</comment>
<reference evidence="2 3" key="1">
    <citation type="submission" date="2020-08" db="EMBL/GenBank/DDBJ databases">
        <title>Genomic Encyclopedia of Type Strains, Phase IV (KMG-IV): sequencing the most valuable type-strain genomes for metagenomic binning, comparative biology and taxonomic classification.</title>
        <authorList>
            <person name="Goeker M."/>
        </authorList>
    </citation>
    <scope>NUCLEOTIDE SEQUENCE [LARGE SCALE GENOMIC DNA]</scope>
    <source>
        <strain evidence="2 3">DSM 27057</strain>
    </source>
</reference>
<protein>
    <submittedName>
        <fullName evidence="2">Uncharacterized protein</fullName>
    </submittedName>
</protein>